<name>A0AAT9FNS0_9BACT</name>
<gene>
    <name evidence="2" type="ORF">NT6N_26010</name>
</gene>
<protein>
    <recommendedName>
        <fullName evidence="1">ThuA-like domain-containing protein</fullName>
    </recommendedName>
</protein>
<evidence type="ECO:0000259" key="1">
    <source>
        <dbReference type="Pfam" id="PF06283"/>
    </source>
</evidence>
<dbReference type="SUPFAM" id="SSF52317">
    <property type="entry name" value="Class I glutamine amidotransferase-like"/>
    <property type="match status" value="1"/>
</dbReference>
<dbReference type="InterPro" id="IPR029010">
    <property type="entry name" value="ThuA-like"/>
</dbReference>
<evidence type="ECO:0000313" key="2">
    <source>
        <dbReference type="EMBL" id="BDS07561.1"/>
    </source>
</evidence>
<dbReference type="EMBL" id="AP026866">
    <property type="protein sequence ID" value="BDS07561.1"/>
    <property type="molecule type" value="Genomic_DNA"/>
</dbReference>
<proteinExistence type="predicted"/>
<dbReference type="Gene3D" id="3.40.50.880">
    <property type="match status" value="1"/>
</dbReference>
<reference evidence="2" key="1">
    <citation type="submission" date="2024-07" db="EMBL/GenBank/DDBJ databases">
        <title>Complete genome sequence of Verrucomicrobiaceae bacterium NT6N.</title>
        <authorList>
            <person name="Huang C."/>
            <person name="Takami H."/>
            <person name="Hamasaki K."/>
        </authorList>
    </citation>
    <scope>NUCLEOTIDE SEQUENCE</scope>
    <source>
        <strain evidence="2">NT6N</strain>
    </source>
</reference>
<organism evidence="2">
    <name type="scientific">Oceaniferula spumae</name>
    <dbReference type="NCBI Taxonomy" id="2979115"/>
    <lineage>
        <taxon>Bacteria</taxon>
        <taxon>Pseudomonadati</taxon>
        <taxon>Verrucomicrobiota</taxon>
        <taxon>Verrucomicrobiia</taxon>
        <taxon>Verrucomicrobiales</taxon>
        <taxon>Verrucomicrobiaceae</taxon>
        <taxon>Oceaniferula</taxon>
    </lineage>
</organism>
<feature type="domain" description="ThuA-like" evidence="1">
    <location>
        <begin position="48"/>
        <end position="268"/>
    </location>
</feature>
<dbReference type="InterPro" id="IPR029062">
    <property type="entry name" value="Class_I_gatase-like"/>
</dbReference>
<dbReference type="CDD" id="cd03128">
    <property type="entry name" value="GAT_1"/>
    <property type="match status" value="1"/>
</dbReference>
<accession>A0AAT9FNS0</accession>
<sequence>MLLLPKITVIKLLALVLALLLVPIHAEEDTRPHVVFVIGPPHYSPELTMPVFAKELERLGFRTTLVSGDKKSEKRTENVLPGIEALADADLAIFFMRFLKLPDAEWQPIEDYLKSGKPVIGLRTASHAFKYPKDHPRFAWNEGFGTRALGSPYIVHQAGTTKIKVIEENTNHPIMANIPKKEWVSRGTLYLAHLGKGAVPLVEGSGKGRERVIKKSFGTVNVKVHETAPVAWAWKNEWGGKVFGTSFGHPGDFAEPSFTRMLVNSVYWSLDKPVPSAETKINTWDIKRADKKH</sequence>
<dbReference type="AlphaFoldDB" id="A0AAT9FNS0"/>
<dbReference type="KEGG" id="osu:NT6N_26010"/>
<dbReference type="Pfam" id="PF06283">
    <property type="entry name" value="ThuA"/>
    <property type="match status" value="1"/>
</dbReference>